<dbReference type="Pfam" id="PF00400">
    <property type="entry name" value="WD40"/>
    <property type="match status" value="7"/>
</dbReference>
<accession>A0A5C5G6I9</accession>
<dbReference type="InterPro" id="IPR020472">
    <property type="entry name" value="WD40_PAC1"/>
</dbReference>
<gene>
    <name evidence="12" type="ORF">DMC30DRAFT_412994</name>
</gene>
<feature type="repeat" description="WD" evidence="11">
    <location>
        <begin position="243"/>
        <end position="266"/>
    </location>
</feature>
<comment type="pathway">
    <text evidence="3">tRNA modification; 5-methoxycarbonylmethyl-2-thiouridine-tRNA biosynthesis.</text>
</comment>
<dbReference type="PANTHER" id="PTHR44111:SF1">
    <property type="entry name" value="ELONGATOR COMPLEX PROTEIN 2"/>
    <property type="match status" value="1"/>
</dbReference>
<evidence type="ECO:0000256" key="10">
    <source>
        <dbReference type="ARBA" id="ARBA00023242"/>
    </source>
</evidence>
<keyword evidence="9" id="KW-0677">Repeat</keyword>
<dbReference type="GO" id="GO:0033588">
    <property type="term" value="C:elongator holoenzyme complex"/>
    <property type="evidence" value="ECO:0007669"/>
    <property type="project" value="InterPro"/>
</dbReference>
<dbReference type="SUPFAM" id="SSF50978">
    <property type="entry name" value="WD40 repeat-like"/>
    <property type="match status" value="2"/>
</dbReference>
<reference evidence="12 13" key="1">
    <citation type="submission" date="2019-03" db="EMBL/GenBank/DDBJ databases">
        <title>Rhodosporidium diobovatum UCD-FST 08-225 genome sequencing, assembly, and annotation.</title>
        <authorList>
            <person name="Fakankun I.U."/>
            <person name="Fristensky B."/>
            <person name="Levin D.B."/>
        </authorList>
    </citation>
    <scope>NUCLEOTIDE SEQUENCE [LARGE SCALE GENOMIC DNA]</scope>
    <source>
        <strain evidence="12 13">UCD-FST 08-225</strain>
    </source>
</reference>
<dbReference type="InterPro" id="IPR015943">
    <property type="entry name" value="WD40/YVTN_repeat-like_dom_sf"/>
</dbReference>
<evidence type="ECO:0000256" key="2">
    <source>
        <dbReference type="ARBA" id="ARBA00004496"/>
    </source>
</evidence>
<keyword evidence="6" id="KW-0963">Cytoplasm</keyword>
<dbReference type="STRING" id="5288.A0A5C5G6I9"/>
<dbReference type="Gene3D" id="2.130.10.10">
    <property type="entry name" value="YVTN repeat-like/Quinoprotein amine dehydrogenase"/>
    <property type="match status" value="4"/>
</dbReference>
<evidence type="ECO:0000256" key="1">
    <source>
        <dbReference type="ARBA" id="ARBA00004123"/>
    </source>
</evidence>
<dbReference type="GO" id="GO:0005737">
    <property type="term" value="C:cytoplasm"/>
    <property type="evidence" value="ECO:0007669"/>
    <property type="project" value="UniProtKB-SubCell"/>
</dbReference>
<evidence type="ECO:0000313" key="13">
    <source>
        <dbReference type="Proteomes" id="UP000311382"/>
    </source>
</evidence>
<dbReference type="OrthoDB" id="27911at2759"/>
<dbReference type="PROSITE" id="PS50294">
    <property type="entry name" value="WD_REPEATS_REGION"/>
    <property type="match status" value="1"/>
</dbReference>
<comment type="subcellular location">
    <subcellularLocation>
        <location evidence="2">Cytoplasm</location>
    </subcellularLocation>
    <subcellularLocation>
        <location evidence="1">Nucleus</location>
    </subcellularLocation>
</comment>
<keyword evidence="10" id="KW-0539">Nucleus</keyword>
<dbReference type="PRINTS" id="PR00320">
    <property type="entry name" value="GPROTEINBRPT"/>
</dbReference>
<dbReference type="UniPathway" id="UPA00988"/>
<dbReference type="InterPro" id="IPR037289">
    <property type="entry name" value="Elp2"/>
</dbReference>
<evidence type="ECO:0000256" key="3">
    <source>
        <dbReference type="ARBA" id="ARBA00005043"/>
    </source>
</evidence>
<evidence type="ECO:0000256" key="9">
    <source>
        <dbReference type="ARBA" id="ARBA00022737"/>
    </source>
</evidence>
<keyword evidence="13" id="KW-1185">Reference proteome</keyword>
<evidence type="ECO:0000256" key="6">
    <source>
        <dbReference type="ARBA" id="ARBA00022490"/>
    </source>
</evidence>
<organism evidence="12 13">
    <name type="scientific">Rhodotorula diobovata</name>
    <dbReference type="NCBI Taxonomy" id="5288"/>
    <lineage>
        <taxon>Eukaryota</taxon>
        <taxon>Fungi</taxon>
        <taxon>Dikarya</taxon>
        <taxon>Basidiomycota</taxon>
        <taxon>Pucciniomycotina</taxon>
        <taxon>Microbotryomycetes</taxon>
        <taxon>Sporidiobolales</taxon>
        <taxon>Sporidiobolaceae</taxon>
        <taxon>Rhodotorula</taxon>
    </lineage>
</organism>
<evidence type="ECO:0000313" key="12">
    <source>
        <dbReference type="EMBL" id="TNY24757.1"/>
    </source>
</evidence>
<name>A0A5C5G6I9_9BASI</name>
<evidence type="ECO:0000256" key="5">
    <source>
        <dbReference type="ARBA" id="ARBA00020267"/>
    </source>
</evidence>
<dbReference type="GO" id="GO:0005634">
    <property type="term" value="C:nucleus"/>
    <property type="evidence" value="ECO:0007669"/>
    <property type="project" value="UniProtKB-SubCell"/>
</dbReference>
<proteinExistence type="inferred from homology"/>
<evidence type="ECO:0000256" key="11">
    <source>
        <dbReference type="PROSITE-ProRule" id="PRU00221"/>
    </source>
</evidence>
<dbReference type="Proteomes" id="UP000311382">
    <property type="component" value="Unassembled WGS sequence"/>
</dbReference>
<feature type="repeat" description="WD" evidence="11">
    <location>
        <begin position="729"/>
        <end position="760"/>
    </location>
</feature>
<comment type="similarity">
    <text evidence="4">Belongs to the WD repeat ELP2 family.</text>
</comment>
<protein>
    <recommendedName>
        <fullName evidence="5">Elongator complex protein 2</fullName>
    </recommendedName>
</protein>
<dbReference type="SMART" id="SM00320">
    <property type="entry name" value="WD40"/>
    <property type="match status" value="9"/>
</dbReference>
<keyword evidence="8" id="KW-0819">tRNA processing</keyword>
<dbReference type="PROSITE" id="PS50082">
    <property type="entry name" value="WD_REPEATS_2"/>
    <property type="match status" value="2"/>
</dbReference>
<dbReference type="GO" id="GO:0002098">
    <property type="term" value="P:tRNA wobble uridine modification"/>
    <property type="evidence" value="ECO:0007669"/>
    <property type="project" value="InterPro"/>
</dbReference>
<dbReference type="InterPro" id="IPR001680">
    <property type="entry name" value="WD40_rpt"/>
</dbReference>
<evidence type="ECO:0000256" key="4">
    <source>
        <dbReference type="ARBA" id="ARBA00005881"/>
    </source>
</evidence>
<comment type="caution">
    <text evidence="12">The sequence shown here is derived from an EMBL/GenBank/DDBJ whole genome shotgun (WGS) entry which is preliminary data.</text>
</comment>
<keyword evidence="7 11" id="KW-0853">WD repeat</keyword>
<dbReference type="InterPro" id="IPR036322">
    <property type="entry name" value="WD40_repeat_dom_sf"/>
</dbReference>
<dbReference type="PANTHER" id="PTHR44111">
    <property type="entry name" value="ELONGATOR COMPLEX PROTEIN 2"/>
    <property type="match status" value="1"/>
</dbReference>
<dbReference type="EMBL" id="SOZI01000001">
    <property type="protein sequence ID" value="TNY24757.1"/>
    <property type="molecule type" value="Genomic_DNA"/>
</dbReference>
<evidence type="ECO:0000256" key="8">
    <source>
        <dbReference type="ARBA" id="ARBA00022694"/>
    </source>
</evidence>
<evidence type="ECO:0000256" key="7">
    <source>
        <dbReference type="ARBA" id="ARBA00022574"/>
    </source>
</evidence>
<dbReference type="AlphaFoldDB" id="A0A5C5G6I9"/>
<dbReference type="FunFam" id="2.130.10.10:FF:000400">
    <property type="entry name" value="Elongator acetyltransferase complex subunit 2"/>
    <property type="match status" value="1"/>
</dbReference>
<sequence>MGRVEQLYISAACSRNHASAARKQDGLVAFASGHLVALWQSASATAAGVDRTLAGHGADISSLAFAQSPQTSDCFVTGDAKGDARIWRELNGEWTTLAALPAAHSGSVSAVEAVEITCDDGEKQYLVLTGGSDAVVKVWTVSLRGEATLRQSISLKGKIPLSLALSNLPSSTNYVLAVGGTEPRVQLYTSPSVEKGLEFRKSLSLEGHTDWVRCLSFTTPVPATADAGPSTSTAYDIAPGEVLLASGSQDNYIRLWRISRRSTSATDTAPPKPATSGLDALDALDEALAAADDGELRVKAHDFTVAGDGEFSCASEAVLLGHDAWVTGLNWAPSSTSTSSSSASALRLLSASADRSLILWTPVPSGPSLSSTAASAPSSTSSTAAPSVWTSTHRFGEFTSSTNLGFFGALWGLDARTVLASGWGGSWHVWRCDMGDDDEEEGVWTPQVAVSGHLGSVRQVVWEGEGEYLLSASADMSARLHAPWRRQVGGKAVETWHELGRPQIHGYPLASVAFTSTNKRLQFVSGADEKIVRVFDAPKLWVQTLRALSGVDEGDEESRPMAANVPPLGLSNRAIATPADADNIAPASNDPFDAVTPVNYTVAEHPPLEEQLLGSMLWPEVEKLYGHAFELVAVASAHASPLIATACKATAPEHAVVRLYSTATWQPVGTVLDGHSLTITKLAFSPSTGAEGAQDADRWLLSVSRDRTWRLYERSEGEGEGSYRPAASAKSHARIIWDAAWAADASFFATASRDKTVKVWTREGSEWSSVASLRFDEAATSIAASFVAEKRLHVIAVGLESGEVHLFTAAPDSLASWTPLAKLDSSIAHVLAVTTLAFCPRRPSSSVLRLASGSDDHSVRIFDVEV</sequence>